<dbReference type="HOGENOM" id="CLU_1303555_0_0_6"/>
<reference evidence="1 2" key="1">
    <citation type="submission" date="2013-05" db="EMBL/GenBank/DDBJ databases">
        <title>Between feast and famine: a lifestyle of most important marine PAH-degrading bacterium Cycloclasticus sp. 7ME.</title>
        <authorList>
            <person name="Yakimov M.M."/>
            <person name="Messina E."/>
            <person name="Genovese M."/>
            <person name="Denaro R."/>
            <person name="Crisafi F."/>
            <person name="Russo D."/>
            <person name="Cappello S."/>
            <person name="Santisi S."/>
            <person name="Smedile F."/>
            <person name="Golyshina O.V."/>
            <person name="Tran H."/>
            <person name="Pieper D.H."/>
            <person name="Golyshin P.N."/>
            <person name="Giuliano L."/>
        </authorList>
    </citation>
    <scope>NUCLEOTIDE SEQUENCE [LARGE SCALE GENOMIC DNA]</scope>
    <source>
        <strain evidence="1 2">78-ME</strain>
    </source>
</reference>
<keyword evidence="2" id="KW-1185">Reference proteome</keyword>
<protein>
    <submittedName>
        <fullName evidence="1">Uncharacterized protein</fullName>
    </submittedName>
</protein>
<dbReference type="eggNOG" id="ENOG5031VYZ">
    <property type="taxonomic scope" value="Bacteria"/>
</dbReference>
<proteinExistence type="predicted"/>
<dbReference type="KEGG" id="cza:CYCME_1282"/>
<reference evidence="2" key="2">
    <citation type="journal article" date="2016" name="Environ. Microbiol. Rep.">
        <title>Analysis of defence systems and a conjugative IncP-1 plasmid in the marine polyaromatic hydrocarbons-degrading bacterium Cycloclasticus sp. 78-ME.</title>
        <authorList>
            <person name="Yakimov M.M."/>
            <person name="Crisafi F."/>
            <person name="Messina E."/>
            <person name="Smedile F."/>
            <person name="Lopatina A."/>
            <person name="Denaro R."/>
            <person name="Pieper D.H."/>
            <person name="Golyshin P.N."/>
            <person name="Giuliano L."/>
        </authorList>
    </citation>
    <scope>NUCLEOTIDE SEQUENCE [LARGE SCALE GENOMIC DNA]</scope>
    <source>
        <strain evidence="2">78-ME</strain>
    </source>
</reference>
<dbReference type="AlphaFoldDB" id="S5T754"/>
<organism evidence="1 2">
    <name type="scientific">Cycloclasticus zancles 78-ME</name>
    <dbReference type="NCBI Taxonomy" id="1198232"/>
    <lineage>
        <taxon>Bacteria</taxon>
        <taxon>Pseudomonadati</taxon>
        <taxon>Pseudomonadota</taxon>
        <taxon>Gammaproteobacteria</taxon>
        <taxon>Thiotrichales</taxon>
        <taxon>Piscirickettsiaceae</taxon>
        <taxon>Cycloclasticus</taxon>
    </lineage>
</organism>
<dbReference type="EMBL" id="CP005996">
    <property type="protein sequence ID" value="AGS39611.1"/>
    <property type="molecule type" value="Genomic_DNA"/>
</dbReference>
<accession>S5T754</accession>
<evidence type="ECO:0000313" key="2">
    <source>
        <dbReference type="Proteomes" id="UP000015380"/>
    </source>
</evidence>
<sequence length="227" mass="27030">MNLHMKSEALLDEDFDFYQSRIRILLILYFFSVPYQSKKHVNRKTLFETEVRIQKIDFLIRNPDYLAYEMLSLVKEGGIDDKKEVKHIVDNIFLDKEPLIRKNEMERFFFGAYEDLDDVIAFLKAFDFIEYESGKNVAGQIFGKKYYVTSNGAERIEKGVKEISSISWYEKRCKLIKKYFGELSGSELKVRQYQIEKYRDTPLNQYIESVIDETKKMYIDLYGEELA</sequence>
<dbReference type="Proteomes" id="UP000015380">
    <property type="component" value="Chromosome"/>
</dbReference>
<evidence type="ECO:0000313" key="1">
    <source>
        <dbReference type="EMBL" id="AGS39611.1"/>
    </source>
</evidence>
<name>S5T754_9GAMM</name>
<dbReference type="PATRIC" id="fig|1198232.3.peg.1280"/>
<gene>
    <name evidence="1" type="ORF">CYCME_1282</name>
</gene>
<dbReference type="RefSeq" id="WP_020932459.1">
    <property type="nucleotide sequence ID" value="NC_021917.1"/>
</dbReference>